<feature type="transmembrane region" description="Helical" evidence="5">
    <location>
        <begin position="137"/>
        <end position="161"/>
    </location>
</feature>
<dbReference type="Proteomes" id="UP000025227">
    <property type="component" value="Unplaced"/>
</dbReference>
<sequence>MAEALECLRLLRKLDDDMTPERIAYGVVVVSITLAALLLNSLLIAVILKTDIIPRCLRLYLTSAATAGIAGAVTNALTLIPAILFRIQLMDPINIYLSTPDTLGYLTLMLTTTIIAVDRFIFFYMNEAHSRLKAAYYPLRIFASMPWILAIITTICMNMSGCYKRTDPFALSYTYDCSDCSFYSILLSYAAYVFPGVNFVLYSFIYLRILKMRSHLRKHGQWLTGSTLNKAEIKVRENETDQSINSNLGEVDYSRRGGYPLLFRYRSS</sequence>
<reference evidence="8" key="1">
    <citation type="submission" date="2020-12" db="UniProtKB">
        <authorList>
            <consortium name="WormBaseParasite"/>
        </authorList>
    </citation>
    <scope>IDENTIFICATION</scope>
    <source>
        <strain evidence="8">MHco3</strain>
    </source>
</reference>
<dbReference type="GO" id="GO:0016020">
    <property type="term" value="C:membrane"/>
    <property type="evidence" value="ECO:0007669"/>
    <property type="project" value="UniProtKB-SubCell"/>
</dbReference>
<keyword evidence="3 5" id="KW-1133">Transmembrane helix</keyword>
<feature type="transmembrane region" description="Helical" evidence="5">
    <location>
        <begin position="60"/>
        <end position="85"/>
    </location>
</feature>
<dbReference type="Pfam" id="PF04789">
    <property type="entry name" value="DUF621"/>
    <property type="match status" value="1"/>
</dbReference>
<feature type="transmembrane region" description="Helical" evidence="5">
    <location>
        <begin position="181"/>
        <end position="207"/>
    </location>
</feature>
<evidence type="ECO:0000256" key="5">
    <source>
        <dbReference type="SAM" id="Phobius"/>
    </source>
</evidence>
<feature type="transmembrane region" description="Helical" evidence="5">
    <location>
        <begin position="105"/>
        <end position="125"/>
    </location>
</feature>
<feature type="domain" description="G-protein coupled receptors family 1 profile" evidence="6">
    <location>
        <begin position="39"/>
        <end position="268"/>
    </location>
</feature>
<dbReference type="InterPro" id="IPR017452">
    <property type="entry name" value="GPCR_Rhodpsn_7TM"/>
</dbReference>
<evidence type="ECO:0000256" key="4">
    <source>
        <dbReference type="ARBA" id="ARBA00023136"/>
    </source>
</evidence>
<evidence type="ECO:0000256" key="3">
    <source>
        <dbReference type="ARBA" id="ARBA00022989"/>
    </source>
</evidence>
<comment type="subcellular location">
    <subcellularLocation>
        <location evidence="1">Membrane</location>
    </subcellularLocation>
</comment>
<dbReference type="WBParaSite" id="HCON_00034680-00001">
    <property type="protein sequence ID" value="HCON_00034680-00001"/>
    <property type="gene ID" value="HCON_00034680"/>
</dbReference>
<evidence type="ECO:0000259" key="6">
    <source>
        <dbReference type="PROSITE" id="PS50262"/>
    </source>
</evidence>
<dbReference type="Gene3D" id="1.20.1070.10">
    <property type="entry name" value="Rhodopsin 7-helix transmembrane proteins"/>
    <property type="match status" value="1"/>
</dbReference>
<dbReference type="AlphaFoldDB" id="A0A7I4XZX2"/>
<name>A0A7I4XZX2_HAECO</name>
<evidence type="ECO:0000313" key="7">
    <source>
        <dbReference type="Proteomes" id="UP000025227"/>
    </source>
</evidence>
<proteinExistence type="predicted"/>
<keyword evidence="4 5" id="KW-0472">Membrane</keyword>
<evidence type="ECO:0000313" key="8">
    <source>
        <dbReference type="WBParaSite" id="HCON_00034680-00001"/>
    </source>
</evidence>
<protein>
    <submittedName>
        <fullName evidence="8">G_PROTEIN_RECEP_F1_2 domain-containing protein</fullName>
    </submittedName>
</protein>
<evidence type="ECO:0000256" key="1">
    <source>
        <dbReference type="ARBA" id="ARBA00004370"/>
    </source>
</evidence>
<accession>A0A7I4XZX2</accession>
<feature type="transmembrane region" description="Helical" evidence="5">
    <location>
        <begin position="23"/>
        <end position="48"/>
    </location>
</feature>
<dbReference type="OrthoDB" id="5867613at2759"/>
<dbReference type="SUPFAM" id="SSF81321">
    <property type="entry name" value="Family A G protein-coupled receptor-like"/>
    <property type="match status" value="1"/>
</dbReference>
<keyword evidence="2 5" id="KW-0812">Transmembrane</keyword>
<dbReference type="InterPro" id="IPR006874">
    <property type="entry name" value="DUF621"/>
</dbReference>
<evidence type="ECO:0000256" key="2">
    <source>
        <dbReference type="ARBA" id="ARBA00022692"/>
    </source>
</evidence>
<organism evidence="7 8">
    <name type="scientific">Haemonchus contortus</name>
    <name type="common">Barber pole worm</name>
    <dbReference type="NCBI Taxonomy" id="6289"/>
    <lineage>
        <taxon>Eukaryota</taxon>
        <taxon>Metazoa</taxon>
        <taxon>Ecdysozoa</taxon>
        <taxon>Nematoda</taxon>
        <taxon>Chromadorea</taxon>
        <taxon>Rhabditida</taxon>
        <taxon>Rhabditina</taxon>
        <taxon>Rhabditomorpha</taxon>
        <taxon>Strongyloidea</taxon>
        <taxon>Trichostrongylidae</taxon>
        <taxon>Haemonchus</taxon>
    </lineage>
</organism>
<dbReference type="PROSITE" id="PS50262">
    <property type="entry name" value="G_PROTEIN_RECEP_F1_2"/>
    <property type="match status" value="1"/>
</dbReference>
<keyword evidence="7" id="KW-1185">Reference proteome</keyword>